<protein>
    <submittedName>
        <fullName evidence="1">Uncharacterized protein</fullName>
    </submittedName>
</protein>
<name>A0A5K3FZ64_MESCO</name>
<dbReference type="AlphaFoldDB" id="A0A5K3FZ64"/>
<organism evidence="1">
    <name type="scientific">Mesocestoides corti</name>
    <name type="common">Flatworm</name>
    <dbReference type="NCBI Taxonomy" id="53468"/>
    <lineage>
        <taxon>Eukaryota</taxon>
        <taxon>Metazoa</taxon>
        <taxon>Spiralia</taxon>
        <taxon>Lophotrochozoa</taxon>
        <taxon>Platyhelminthes</taxon>
        <taxon>Cestoda</taxon>
        <taxon>Eucestoda</taxon>
        <taxon>Cyclophyllidea</taxon>
        <taxon>Mesocestoididae</taxon>
        <taxon>Mesocestoides</taxon>
    </lineage>
</organism>
<accession>A0A5K3FZ64</accession>
<dbReference type="WBParaSite" id="MCU_013504-RA">
    <property type="protein sequence ID" value="MCU_013504-RA"/>
    <property type="gene ID" value="MCU_013504"/>
</dbReference>
<reference evidence="1" key="1">
    <citation type="submission" date="2019-11" db="UniProtKB">
        <authorList>
            <consortium name="WormBaseParasite"/>
        </authorList>
    </citation>
    <scope>IDENTIFICATION</scope>
</reference>
<sequence length="107" mass="11979">MTALSENIGFSKRRSCRTNKTTLPTQFATSSRLKGQACRFINYISHFNLRMTRRESEEKNFADETGVAVPFRSPTTPLTHSSTGLSLQFSQSLSCSYAKTGFCRVVV</sequence>
<evidence type="ECO:0000313" key="1">
    <source>
        <dbReference type="WBParaSite" id="MCU_013504-RA"/>
    </source>
</evidence>
<proteinExistence type="predicted"/>